<feature type="non-terminal residue" evidence="1">
    <location>
        <position position="119"/>
    </location>
</feature>
<dbReference type="EMBL" id="KV418378">
    <property type="protein sequence ID" value="KZP02669.1"/>
    <property type="molecule type" value="Genomic_DNA"/>
</dbReference>
<proteinExistence type="predicted"/>
<gene>
    <name evidence="1" type="ORF">FIBSPDRAFT_698640</name>
</gene>
<dbReference type="STRING" id="436010.A0A167T8E1"/>
<feature type="non-terminal residue" evidence="1">
    <location>
        <position position="1"/>
    </location>
</feature>
<dbReference type="OrthoDB" id="3266532at2759"/>
<accession>A0A167T8E1</accession>
<reference evidence="1" key="1">
    <citation type="journal article" date="2016" name="Mol. Biol. Evol.">
        <title>Comparative Genomics of Early-Diverging Mushroom-Forming Fungi Provides Insights into the Origins of Lignocellulose Decay Capabilities.</title>
        <authorList>
            <person name="Nagy L.G."/>
            <person name="Riley R."/>
            <person name="Tritt A."/>
            <person name="Adam C."/>
            <person name="Daum C."/>
            <person name="Floudas D."/>
            <person name="Sun H."/>
            <person name="Yadav J.S."/>
            <person name="Pangilinan J."/>
            <person name="Larsson K.H."/>
            <person name="Matsuura K."/>
            <person name="Barry K."/>
            <person name="Labutti K."/>
            <person name="Kuo R."/>
            <person name="Ohm R.A."/>
            <person name="Bhattacharya S.S."/>
            <person name="Shirouzu T."/>
            <person name="Yoshinaga Y."/>
            <person name="Martin F.M."/>
            <person name="Grigoriev I.V."/>
            <person name="Hibbett D.S."/>
        </authorList>
    </citation>
    <scope>NUCLEOTIDE SEQUENCE [LARGE SCALE GENOMIC DNA]</scope>
    <source>
        <strain evidence="1">CBS 109695</strain>
    </source>
</reference>
<dbReference type="AlphaFoldDB" id="A0A167T8E1"/>
<protein>
    <submittedName>
        <fullName evidence="1">Uncharacterized protein</fullName>
    </submittedName>
</protein>
<sequence length="119" mass="13911">HASFADYLTDGHACGDQPWFIDESKHHTDFTIGCLRLMKKLLRFNICGLKTSYLMNRDVEDLPERIKSSIPLSLAYACRFWSEHLKNAITLDHNVRQLGLEFFRVFFLYWLEALSLIGE</sequence>
<name>A0A167T8E1_9AGAM</name>
<evidence type="ECO:0000313" key="1">
    <source>
        <dbReference type="EMBL" id="KZP02669.1"/>
    </source>
</evidence>
<organism evidence="1">
    <name type="scientific">Athelia psychrophila</name>
    <dbReference type="NCBI Taxonomy" id="1759441"/>
    <lineage>
        <taxon>Eukaryota</taxon>
        <taxon>Fungi</taxon>
        <taxon>Dikarya</taxon>
        <taxon>Basidiomycota</taxon>
        <taxon>Agaricomycotina</taxon>
        <taxon>Agaricomycetes</taxon>
        <taxon>Agaricomycetidae</taxon>
        <taxon>Atheliales</taxon>
        <taxon>Atheliaceae</taxon>
        <taxon>Athelia</taxon>
    </lineage>
</organism>